<dbReference type="STRING" id="984485.A0A1E4RIK4"/>
<evidence type="ECO:0000256" key="10">
    <source>
        <dbReference type="PROSITE-ProRule" id="PRU10141"/>
    </source>
</evidence>
<keyword evidence="3" id="KW-0723">Serine/threonine-protein kinase</keyword>
<protein>
    <recommendedName>
        <fullName evidence="2">non-specific serine/threonine protein kinase</fullName>
        <ecNumber evidence="2">2.7.11.1</ecNumber>
    </recommendedName>
</protein>
<keyword evidence="4" id="KW-0808">Transferase</keyword>
<dbReference type="EMBL" id="KV454541">
    <property type="protein sequence ID" value="ODV67083.1"/>
    <property type="molecule type" value="Genomic_DNA"/>
</dbReference>
<evidence type="ECO:0000256" key="4">
    <source>
        <dbReference type="ARBA" id="ARBA00022679"/>
    </source>
</evidence>
<dbReference type="GO" id="GO:0005524">
    <property type="term" value="F:ATP binding"/>
    <property type="evidence" value="ECO:0007669"/>
    <property type="project" value="UniProtKB-UniRule"/>
</dbReference>
<keyword evidence="5 10" id="KW-0547">Nucleotide-binding</keyword>
<dbReference type="SUPFAM" id="SSF56112">
    <property type="entry name" value="Protein kinase-like (PK-like)"/>
    <property type="match status" value="1"/>
</dbReference>
<dbReference type="OrthoDB" id="248923at2759"/>
<organism evidence="12 13">
    <name type="scientific">Hyphopichia burtonii NRRL Y-1933</name>
    <dbReference type="NCBI Taxonomy" id="984485"/>
    <lineage>
        <taxon>Eukaryota</taxon>
        <taxon>Fungi</taxon>
        <taxon>Dikarya</taxon>
        <taxon>Ascomycota</taxon>
        <taxon>Saccharomycotina</taxon>
        <taxon>Pichiomycetes</taxon>
        <taxon>Debaryomycetaceae</taxon>
        <taxon>Hyphopichia</taxon>
    </lineage>
</organism>
<evidence type="ECO:0000256" key="8">
    <source>
        <dbReference type="ARBA" id="ARBA00047899"/>
    </source>
</evidence>
<comment type="catalytic activity">
    <reaction evidence="8">
        <text>L-threonyl-[protein] + ATP = O-phospho-L-threonyl-[protein] + ADP + H(+)</text>
        <dbReference type="Rhea" id="RHEA:46608"/>
        <dbReference type="Rhea" id="RHEA-COMP:11060"/>
        <dbReference type="Rhea" id="RHEA-COMP:11605"/>
        <dbReference type="ChEBI" id="CHEBI:15378"/>
        <dbReference type="ChEBI" id="CHEBI:30013"/>
        <dbReference type="ChEBI" id="CHEBI:30616"/>
        <dbReference type="ChEBI" id="CHEBI:61977"/>
        <dbReference type="ChEBI" id="CHEBI:456216"/>
        <dbReference type="EC" id="2.7.11.1"/>
    </reaction>
</comment>
<dbReference type="FunFam" id="1.10.510.10:FF:000499">
    <property type="entry name" value="Serine/threonine-protein kinase KIC1"/>
    <property type="match status" value="1"/>
</dbReference>
<dbReference type="PROSITE" id="PS50011">
    <property type="entry name" value="PROTEIN_KINASE_DOM"/>
    <property type="match status" value="1"/>
</dbReference>
<dbReference type="GeneID" id="30997097"/>
<dbReference type="PROSITE" id="PS00107">
    <property type="entry name" value="PROTEIN_KINASE_ATP"/>
    <property type="match status" value="1"/>
</dbReference>
<dbReference type="Gene3D" id="1.10.510.10">
    <property type="entry name" value="Transferase(Phosphotransferase) domain 1"/>
    <property type="match status" value="1"/>
</dbReference>
<evidence type="ECO:0000256" key="1">
    <source>
        <dbReference type="ARBA" id="ARBA00008874"/>
    </source>
</evidence>
<evidence type="ECO:0000256" key="3">
    <source>
        <dbReference type="ARBA" id="ARBA00022527"/>
    </source>
</evidence>
<evidence type="ECO:0000313" key="12">
    <source>
        <dbReference type="EMBL" id="ODV67083.1"/>
    </source>
</evidence>
<evidence type="ECO:0000256" key="7">
    <source>
        <dbReference type="ARBA" id="ARBA00022840"/>
    </source>
</evidence>
<gene>
    <name evidence="12" type="ORF">HYPBUDRAFT_161957</name>
</gene>
<accession>A0A1E4RIK4</accession>
<dbReference type="InterPro" id="IPR017441">
    <property type="entry name" value="Protein_kinase_ATP_BS"/>
</dbReference>
<dbReference type="SMART" id="SM00220">
    <property type="entry name" value="S_TKc"/>
    <property type="match status" value="1"/>
</dbReference>
<dbReference type="InterPro" id="IPR011009">
    <property type="entry name" value="Kinase-like_dom_sf"/>
</dbReference>
<name>A0A1E4RIK4_9ASCO</name>
<feature type="binding site" evidence="10">
    <location>
        <position position="40"/>
    </location>
    <ligand>
        <name>ATP</name>
        <dbReference type="ChEBI" id="CHEBI:30616"/>
    </ligand>
</feature>
<evidence type="ECO:0000256" key="9">
    <source>
        <dbReference type="ARBA" id="ARBA00048679"/>
    </source>
</evidence>
<comment type="catalytic activity">
    <reaction evidence="9">
        <text>L-seryl-[protein] + ATP = O-phospho-L-seryl-[protein] + ADP + H(+)</text>
        <dbReference type="Rhea" id="RHEA:17989"/>
        <dbReference type="Rhea" id="RHEA-COMP:9863"/>
        <dbReference type="Rhea" id="RHEA-COMP:11604"/>
        <dbReference type="ChEBI" id="CHEBI:15378"/>
        <dbReference type="ChEBI" id="CHEBI:29999"/>
        <dbReference type="ChEBI" id="CHEBI:30616"/>
        <dbReference type="ChEBI" id="CHEBI:83421"/>
        <dbReference type="ChEBI" id="CHEBI:456216"/>
        <dbReference type="EC" id="2.7.11.1"/>
    </reaction>
</comment>
<keyword evidence="6 12" id="KW-0418">Kinase</keyword>
<evidence type="ECO:0000256" key="2">
    <source>
        <dbReference type="ARBA" id="ARBA00012513"/>
    </source>
</evidence>
<comment type="similarity">
    <text evidence="1">Belongs to the protein kinase superfamily. STE Ser/Thr protein kinase family. STE20 subfamily.</text>
</comment>
<dbReference type="PANTHER" id="PTHR48012:SF10">
    <property type="entry name" value="FI20177P1"/>
    <property type="match status" value="1"/>
</dbReference>
<dbReference type="InterPro" id="IPR050629">
    <property type="entry name" value="STE20/SPS1-PAK"/>
</dbReference>
<dbReference type="Pfam" id="PF00069">
    <property type="entry name" value="Pkinase"/>
    <property type="match status" value="1"/>
</dbReference>
<proteinExistence type="inferred from homology"/>
<evidence type="ECO:0000313" key="13">
    <source>
        <dbReference type="Proteomes" id="UP000095085"/>
    </source>
</evidence>
<dbReference type="AlphaFoldDB" id="A0A1E4RIK4"/>
<keyword evidence="13" id="KW-1185">Reference proteome</keyword>
<dbReference type="RefSeq" id="XP_020076150.1">
    <property type="nucleotide sequence ID" value="XM_020222548.1"/>
</dbReference>
<evidence type="ECO:0000256" key="6">
    <source>
        <dbReference type="ARBA" id="ARBA00022777"/>
    </source>
</evidence>
<dbReference type="Proteomes" id="UP000095085">
    <property type="component" value="Unassembled WGS sequence"/>
</dbReference>
<dbReference type="GO" id="GO:0005737">
    <property type="term" value="C:cytoplasm"/>
    <property type="evidence" value="ECO:0007669"/>
    <property type="project" value="TreeGrafter"/>
</dbReference>
<dbReference type="GO" id="GO:0030447">
    <property type="term" value="P:filamentous growth"/>
    <property type="evidence" value="ECO:0007669"/>
    <property type="project" value="UniProtKB-ARBA"/>
</dbReference>
<dbReference type="EC" id="2.7.11.1" evidence="2"/>
<dbReference type="InterPro" id="IPR000719">
    <property type="entry name" value="Prot_kinase_dom"/>
</dbReference>
<dbReference type="GO" id="GO:0004674">
    <property type="term" value="F:protein serine/threonine kinase activity"/>
    <property type="evidence" value="ECO:0007669"/>
    <property type="project" value="UniProtKB-KW"/>
</dbReference>
<dbReference type="PANTHER" id="PTHR48012">
    <property type="entry name" value="STERILE20-LIKE KINASE, ISOFORM B-RELATED"/>
    <property type="match status" value="1"/>
</dbReference>
<feature type="domain" description="Protein kinase" evidence="11">
    <location>
        <begin position="11"/>
        <end position="265"/>
    </location>
</feature>
<keyword evidence="7 10" id="KW-0067">ATP-binding</keyword>
<sequence length="401" mass="46631">MLTEQSPLEKYQLDQCIGKGNFGDVYKAHERTSSEVFAIKILNLDESSDDIKTVLQEIEFLSKLKSPYITRYYETLIHDMTLWIVMEHCGGGSCMDLLRYHKKLSEEMTLYIIRDTCRGLKYLHDERKVHRDIKLANILLTQNGGIKLADFGVSGEITLTQAKKHTFVGTPYWMAPEVITTSSVGYNQKADIWSLGITTIELVTGKPPLSQIDPMDALFEIPKNEPPCLEGEEYSDNIKDFIKYCLKLNHRQRPNAATLLHHSFISCKNENPNMSFRLSQLIRQKQNYFAKHNRESRKPRHEILKPLEENTMIEWDFNTKMSFKTKQSSVELKDWHQIDLHYNEAFIYCLQRVLDRARNPSTKLVVNLLIRQMIEYENQQPGLSEAIIEELLNFKAFNESS</sequence>
<evidence type="ECO:0000256" key="5">
    <source>
        <dbReference type="ARBA" id="ARBA00022741"/>
    </source>
</evidence>
<reference evidence="13" key="1">
    <citation type="submission" date="2016-05" db="EMBL/GenBank/DDBJ databases">
        <title>Comparative genomics of biotechnologically important yeasts.</title>
        <authorList>
            <consortium name="DOE Joint Genome Institute"/>
            <person name="Riley R."/>
            <person name="Haridas S."/>
            <person name="Wolfe K.H."/>
            <person name="Lopes M.R."/>
            <person name="Hittinger C.T."/>
            <person name="Goker M."/>
            <person name="Salamov A."/>
            <person name="Wisecaver J."/>
            <person name="Long T.M."/>
            <person name="Aerts A.L."/>
            <person name="Barry K."/>
            <person name="Choi C."/>
            <person name="Clum A."/>
            <person name="Coughlan A.Y."/>
            <person name="Deshpande S."/>
            <person name="Douglass A.P."/>
            <person name="Hanson S.J."/>
            <person name="Klenk H.-P."/>
            <person name="Labutti K."/>
            <person name="Lapidus A."/>
            <person name="Lindquist E."/>
            <person name="Lipzen A."/>
            <person name="Meier-Kolthoff J.P."/>
            <person name="Ohm R.A."/>
            <person name="Otillar R.P."/>
            <person name="Pangilinan J."/>
            <person name="Peng Y."/>
            <person name="Rokas A."/>
            <person name="Rosa C.A."/>
            <person name="Scheuner C."/>
            <person name="Sibirny A.A."/>
            <person name="Slot J.C."/>
            <person name="Stielow J.B."/>
            <person name="Sun H."/>
            <person name="Kurtzman C.P."/>
            <person name="Blackwell M."/>
            <person name="Grigoriev I.V."/>
            <person name="Jeffries T.W."/>
        </authorList>
    </citation>
    <scope>NUCLEOTIDE SEQUENCE [LARGE SCALE GENOMIC DNA]</scope>
    <source>
        <strain evidence="13">NRRL Y-1933</strain>
    </source>
</reference>
<evidence type="ECO:0000259" key="11">
    <source>
        <dbReference type="PROSITE" id="PS50011"/>
    </source>
</evidence>